<evidence type="ECO:0000313" key="8">
    <source>
        <dbReference type="Proteomes" id="UP000267430"/>
    </source>
</evidence>
<dbReference type="EMBL" id="RYZZ01000006">
    <property type="protein sequence ID" value="RUQ31032.1"/>
    <property type="molecule type" value="Genomic_DNA"/>
</dbReference>
<keyword evidence="2" id="KW-0378">Hydrolase</keyword>
<dbReference type="AlphaFoldDB" id="A0A3S0W224"/>
<sequence>MNSIHRIFLLCVTLLLFTVPGLASSNASKQFDKEIPIMQFPVLSDVHICGEPRTIEGIPICSGQTDEKFLHALEDYQQIAPGYKAIAIIGDFTNQGLGEQYDKFMSLLQTGSNPGVDKILAIGNHEFFEARYWNRPLLSNQILVKRFITKTNRENVYYDKWIEGYHFITLGSERKLPENPNGPYISDKQYRWLERTISMKAKKNKPIFVFLHQPVKHSVYGTEGKYTDFEGTRLKGILRKYPQTILFSGHSHYELNNPKTVYQDGFTMVNTSSVSYVMSNKGKKPGLSQGLLVEIYKDRVEIKAREFSNKSWIKTFTVQLDK</sequence>
<evidence type="ECO:0000256" key="5">
    <source>
        <dbReference type="SAM" id="SignalP"/>
    </source>
</evidence>
<dbReference type="Proteomes" id="UP000267430">
    <property type="component" value="Unassembled WGS sequence"/>
</dbReference>
<protein>
    <recommendedName>
        <fullName evidence="6">Calcineurin-like phosphoesterase domain-containing protein</fullName>
    </recommendedName>
</protein>
<dbReference type="InterPro" id="IPR050884">
    <property type="entry name" value="CNP_phosphodiesterase-III"/>
</dbReference>
<keyword evidence="8" id="KW-1185">Reference proteome</keyword>
<accession>A0A3S0W224</accession>
<evidence type="ECO:0000256" key="2">
    <source>
        <dbReference type="ARBA" id="ARBA00022801"/>
    </source>
</evidence>
<dbReference type="PANTHER" id="PTHR42988">
    <property type="entry name" value="PHOSPHOHYDROLASE"/>
    <property type="match status" value="1"/>
</dbReference>
<dbReference type="RefSeq" id="WP_126863817.1">
    <property type="nucleotide sequence ID" value="NZ_JAUSTX010000005.1"/>
</dbReference>
<feature type="chain" id="PRO_5039235374" description="Calcineurin-like phosphoesterase domain-containing protein" evidence="5">
    <location>
        <begin position="24"/>
        <end position="322"/>
    </location>
</feature>
<comment type="similarity">
    <text evidence="4">Belongs to the cyclic nucleotide phosphodiesterase class-III family.</text>
</comment>
<organism evidence="7 8">
    <name type="scientific">Peribacillus cavernae</name>
    <dbReference type="NCBI Taxonomy" id="1674310"/>
    <lineage>
        <taxon>Bacteria</taxon>
        <taxon>Bacillati</taxon>
        <taxon>Bacillota</taxon>
        <taxon>Bacilli</taxon>
        <taxon>Bacillales</taxon>
        <taxon>Bacillaceae</taxon>
        <taxon>Peribacillus</taxon>
    </lineage>
</organism>
<name>A0A3S0W224_9BACI</name>
<gene>
    <name evidence="7" type="ORF">ELQ35_05460</name>
</gene>
<dbReference type="PANTHER" id="PTHR42988:SF2">
    <property type="entry name" value="CYCLIC NUCLEOTIDE PHOSPHODIESTERASE CBUA0032-RELATED"/>
    <property type="match status" value="1"/>
</dbReference>
<feature type="domain" description="Calcineurin-like phosphoesterase" evidence="6">
    <location>
        <begin position="42"/>
        <end position="253"/>
    </location>
</feature>
<keyword evidence="3" id="KW-0408">Iron</keyword>
<dbReference type="GO" id="GO:0016787">
    <property type="term" value="F:hydrolase activity"/>
    <property type="evidence" value="ECO:0007669"/>
    <property type="project" value="UniProtKB-KW"/>
</dbReference>
<dbReference type="Pfam" id="PF00149">
    <property type="entry name" value="Metallophos"/>
    <property type="match status" value="1"/>
</dbReference>
<dbReference type="InterPro" id="IPR004843">
    <property type="entry name" value="Calcineurin-like_PHP"/>
</dbReference>
<dbReference type="OrthoDB" id="1645838at2"/>
<evidence type="ECO:0000256" key="4">
    <source>
        <dbReference type="ARBA" id="ARBA00025742"/>
    </source>
</evidence>
<dbReference type="Gene3D" id="3.60.21.10">
    <property type="match status" value="1"/>
</dbReference>
<keyword evidence="5" id="KW-0732">Signal</keyword>
<dbReference type="GO" id="GO:0046872">
    <property type="term" value="F:metal ion binding"/>
    <property type="evidence" value="ECO:0007669"/>
    <property type="project" value="UniProtKB-KW"/>
</dbReference>
<evidence type="ECO:0000313" key="7">
    <source>
        <dbReference type="EMBL" id="RUQ31032.1"/>
    </source>
</evidence>
<comment type="caution">
    <text evidence="7">The sequence shown here is derived from an EMBL/GenBank/DDBJ whole genome shotgun (WGS) entry which is preliminary data.</text>
</comment>
<proteinExistence type="inferred from homology"/>
<dbReference type="InterPro" id="IPR029052">
    <property type="entry name" value="Metallo-depent_PP-like"/>
</dbReference>
<evidence type="ECO:0000256" key="3">
    <source>
        <dbReference type="ARBA" id="ARBA00023004"/>
    </source>
</evidence>
<reference evidence="7 8" key="1">
    <citation type="submission" date="2018-12" db="EMBL/GenBank/DDBJ databases">
        <title>Bacillus chawlae sp. nov., Bacillus glennii sp. nov., and Bacillus saganii sp. nov. Isolated from the Vehicle Assembly Building at Kennedy Space Center where the Viking Spacecraft were Assembled.</title>
        <authorList>
            <person name="Seuylemezian A."/>
            <person name="Vaishampayan P."/>
        </authorList>
    </citation>
    <scope>NUCLEOTIDE SEQUENCE [LARGE SCALE GENOMIC DNA]</scope>
    <source>
        <strain evidence="7 8">L5</strain>
    </source>
</reference>
<evidence type="ECO:0000259" key="6">
    <source>
        <dbReference type="Pfam" id="PF00149"/>
    </source>
</evidence>
<keyword evidence="1" id="KW-0479">Metal-binding</keyword>
<feature type="signal peptide" evidence="5">
    <location>
        <begin position="1"/>
        <end position="23"/>
    </location>
</feature>
<dbReference type="SUPFAM" id="SSF56300">
    <property type="entry name" value="Metallo-dependent phosphatases"/>
    <property type="match status" value="1"/>
</dbReference>
<evidence type="ECO:0000256" key="1">
    <source>
        <dbReference type="ARBA" id="ARBA00022723"/>
    </source>
</evidence>